<dbReference type="InterPro" id="IPR003431">
    <property type="entry name" value="B-propeller_Phytase"/>
</dbReference>
<dbReference type="EMBL" id="FZNP01000035">
    <property type="protein sequence ID" value="SNS84184.1"/>
    <property type="molecule type" value="Genomic_DNA"/>
</dbReference>
<feature type="region of interest" description="Disordered" evidence="1">
    <location>
        <begin position="49"/>
        <end position="73"/>
    </location>
</feature>
<gene>
    <name evidence="4" type="ORF">SAMN06265355_13510</name>
</gene>
<dbReference type="SUPFAM" id="SSF50956">
    <property type="entry name" value="Thermostable phytase (3-phytase)"/>
    <property type="match status" value="1"/>
</dbReference>
<dbReference type="Proteomes" id="UP000198420">
    <property type="component" value="Unassembled WGS sequence"/>
</dbReference>
<dbReference type="Gene3D" id="2.120.10.30">
    <property type="entry name" value="TolB, C-terminal domain"/>
    <property type="match status" value="1"/>
</dbReference>
<protein>
    <submittedName>
        <fullName evidence="4">3-phytase</fullName>
    </submittedName>
</protein>
<evidence type="ECO:0000256" key="2">
    <source>
        <dbReference type="SAM" id="SignalP"/>
    </source>
</evidence>
<evidence type="ECO:0000313" key="4">
    <source>
        <dbReference type="EMBL" id="SNS84184.1"/>
    </source>
</evidence>
<proteinExistence type="predicted"/>
<dbReference type="OrthoDB" id="8696437at2"/>
<feature type="signal peptide" evidence="2">
    <location>
        <begin position="1"/>
        <end position="33"/>
    </location>
</feature>
<dbReference type="RefSeq" id="WP_089317085.1">
    <property type="nucleotide sequence ID" value="NZ_FZNP01000035.1"/>
</dbReference>
<reference evidence="5" key="1">
    <citation type="submission" date="2017-06" db="EMBL/GenBank/DDBJ databases">
        <authorList>
            <person name="Varghese N."/>
            <person name="Submissions S."/>
        </authorList>
    </citation>
    <scope>NUCLEOTIDE SEQUENCE [LARGE SCALE GENOMIC DNA]</scope>
    <source>
        <strain evidence="5">DSM 44485</strain>
    </source>
</reference>
<dbReference type="Pfam" id="PF02333">
    <property type="entry name" value="Phytase"/>
    <property type="match status" value="2"/>
</dbReference>
<evidence type="ECO:0000256" key="1">
    <source>
        <dbReference type="SAM" id="MobiDB-lite"/>
    </source>
</evidence>
<name>A0A239HVI0_9ACTN</name>
<dbReference type="GO" id="GO:0016158">
    <property type="term" value="F:inositol hexakisphosphate 3-phosphatase activity"/>
    <property type="evidence" value="ECO:0007669"/>
    <property type="project" value="InterPro"/>
</dbReference>
<dbReference type="InterPro" id="IPR011042">
    <property type="entry name" value="6-blade_b-propeller_TolB-like"/>
</dbReference>
<sequence>MQLRPTPQGARLAAAATTAALAAAFLSAVPAAADGGEPAQVRAALETPANLDDDAGGNANADDPAIWSHPGDRRGDLIVTTLKQGGLAVYDAAGREIQRLAAPTPPRPGDEPGRFNNVDLIYGFQLGRRKVDLAVVSDRGRDTVRTYAIDPAKARDHRAPLTDVTDSGVPPVFSSSPDEVNEQATAYGLASWKDSRGASYVALSRRHTSRIGTVRLEATAAGTVTYRHVRDVDLPTSFALPGGGTWTPCEDPGEGPQVEGMVADPENGVLFAAQEDVGIWRIPLGGGSPQLIDKVREYGVPAAYDPETEECGPSGPDPGAGGTHLTADAEGLSIYRQDDGEGYLLASSQGDDTFVVYDREDPRRYLGHFRVAAGATVDGSEVCDGAMVTSAPIGGFENGLLVVHDGVNTPTVTDGNGEVRENTNFKLVDWEDVADPLDLDVTPGDWDPRD</sequence>
<evidence type="ECO:0000313" key="5">
    <source>
        <dbReference type="Proteomes" id="UP000198420"/>
    </source>
</evidence>
<accession>A0A239HVI0</accession>
<feature type="chain" id="PRO_5013394391" evidence="2">
    <location>
        <begin position="34"/>
        <end position="450"/>
    </location>
</feature>
<keyword evidence="2" id="KW-0732">Signal</keyword>
<evidence type="ECO:0000259" key="3">
    <source>
        <dbReference type="PROSITE" id="PS51662"/>
    </source>
</evidence>
<dbReference type="AlphaFoldDB" id="A0A239HVI0"/>
<dbReference type="PROSITE" id="PS51662">
    <property type="entry name" value="BP_PHYTASE"/>
    <property type="match status" value="1"/>
</dbReference>
<feature type="compositionally biased region" description="Low complexity" evidence="1">
    <location>
        <begin position="56"/>
        <end position="65"/>
    </location>
</feature>
<feature type="domain" description="BPP" evidence="3">
    <location>
        <begin position="31"/>
        <end position="437"/>
    </location>
</feature>
<organism evidence="4 5">
    <name type="scientific">Actinomadura mexicana</name>
    <dbReference type="NCBI Taxonomy" id="134959"/>
    <lineage>
        <taxon>Bacteria</taxon>
        <taxon>Bacillati</taxon>
        <taxon>Actinomycetota</taxon>
        <taxon>Actinomycetes</taxon>
        <taxon>Streptosporangiales</taxon>
        <taxon>Thermomonosporaceae</taxon>
        <taxon>Actinomadura</taxon>
    </lineage>
</organism>
<keyword evidence="5" id="KW-1185">Reference proteome</keyword>